<proteinExistence type="predicted"/>
<name>A0A7K0BSP0_9ACTN</name>
<gene>
    <name evidence="1" type="ORF">ACRB68_22690</name>
</gene>
<keyword evidence="2" id="KW-1185">Reference proteome</keyword>
<organism evidence="1 2">
    <name type="scientific">Actinomadura macrotermitis</name>
    <dbReference type="NCBI Taxonomy" id="2585200"/>
    <lineage>
        <taxon>Bacteria</taxon>
        <taxon>Bacillati</taxon>
        <taxon>Actinomycetota</taxon>
        <taxon>Actinomycetes</taxon>
        <taxon>Streptosporangiales</taxon>
        <taxon>Thermomonosporaceae</taxon>
        <taxon>Actinomadura</taxon>
    </lineage>
</organism>
<sequence>MTVKTTSPDETIETSLLMGERILAAQGNPWVARKWFGVAHREARRRGDAEAAARAALGLGGLWVHEHRTVAGAAWVRVRQRDALRGLDPRSPAALRLRVRLAAEDDYQDGRHDRVLALVAAARAAGPPALTEALSLAHQCAMGPGDTALRLELARELIDEATQTGRRSDLLMGLLLHSADLFLAADPLAERRLGELRGVPGRDGHLAVSIVLDAMGVMLAVRGGGLARAETLAAACAERAAAVGDVNAAGWYGGQLATIRWFQGRVAELVPVLTELVRLPMFSVTDHAHLAGLAVATAAAGDRCAAEGMLARLRTPGLAALPESASWLLTMYAFVEAAHLLDDADAAAEAYALLAPYAGLPVMAGLAITCFGSAHHPLGMAALTTGDLDGAVRHLRQALQRNLALGHRPAAVLSRARLGQALALRDGPRDAAARRHLAAAAQEAAALGMTLPAGARSDGAAERVTCRRHGHGWQLALGGRTALVRHSVGMAHLAVLLANPGRDIPAVDLAAGAGTPEPAAAGGAVSAQPVLDEEAGRRYRRRLSELKAELDELEADGRAGDAARVRAERDWLIAELSAAAGLGGRTRRFADNGERARIAVGKAIRRALDRIAAVDTVIGGELRAAVRTGFHCCYRPE</sequence>
<dbReference type="AlphaFoldDB" id="A0A7K0BSP0"/>
<accession>A0A7K0BSP0</accession>
<protein>
    <submittedName>
        <fullName evidence="1">Uncharacterized protein</fullName>
    </submittedName>
</protein>
<evidence type="ECO:0000313" key="1">
    <source>
        <dbReference type="EMBL" id="MQY04218.1"/>
    </source>
</evidence>
<reference evidence="1 2" key="1">
    <citation type="submission" date="2019-10" db="EMBL/GenBank/DDBJ databases">
        <title>Actinomadura rubteroloni sp. nov. and Actinomadura macrotermitis sp. nov., isolated from the gut of fungus growing-termite Macrotermes natalensis.</title>
        <authorList>
            <person name="Benndorf R."/>
            <person name="Martin K."/>
            <person name="Kuefner M."/>
            <person name="De Beer W."/>
            <person name="Kaster A.-K."/>
            <person name="Vollmers J."/>
            <person name="Poulsen M."/>
            <person name="Beemelmanns C."/>
        </authorList>
    </citation>
    <scope>NUCLEOTIDE SEQUENCE [LARGE SCALE GENOMIC DNA]</scope>
    <source>
        <strain evidence="1 2">RB68</strain>
    </source>
</reference>
<dbReference type="Proteomes" id="UP000487268">
    <property type="component" value="Unassembled WGS sequence"/>
</dbReference>
<dbReference type="OrthoDB" id="3502641at2"/>
<comment type="caution">
    <text evidence="1">The sequence shown here is derived from an EMBL/GenBank/DDBJ whole genome shotgun (WGS) entry which is preliminary data.</text>
</comment>
<dbReference type="EMBL" id="WEGH01000001">
    <property type="protein sequence ID" value="MQY04218.1"/>
    <property type="molecule type" value="Genomic_DNA"/>
</dbReference>
<evidence type="ECO:0000313" key="2">
    <source>
        <dbReference type="Proteomes" id="UP000487268"/>
    </source>
</evidence>